<feature type="compositionally biased region" description="Basic and acidic residues" evidence="1">
    <location>
        <begin position="15"/>
        <end position="25"/>
    </location>
</feature>
<reference evidence="2 3" key="1">
    <citation type="submission" date="2020-03" db="EMBL/GenBank/DDBJ databases">
        <title>Dissostichus mawsoni Genome sequencing and assembly.</title>
        <authorList>
            <person name="Park H."/>
        </authorList>
    </citation>
    <scope>NUCLEOTIDE SEQUENCE [LARGE SCALE GENOMIC DNA]</scope>
    <source>
        <strain evidence="2">DM0001</strain>
        <tissue evidence="2">Muscle</tissue>
    </source>
</reference>
<dbReference type="EMBL" id="JAAKFY010000006">
    <property type="protein sequence ID" value="KAF3855619.1"/>
    <property type="molecule type" value="Genomic_DNA"/>
</dbReference>
<comment type="caution">
    <text evidence="2">The sequence shown here is derived from an EMBL/GenBank/DDBJ whole genome shotgun (WGS) entry which is preliminary data.</text>
</comment>
<evidence type="ECO:0000313" key="2">
    <source>
        <dbReference type="EMBL" id="KAF3855619.1"/>
    </source>
</evidence>
<name>A0A7J5Z3H7_DISMA</name>
<gene>
    <name evidence="2" type="ORF">F7725_016342</name>
</gene>
<organism evidence="2 3">
    <name type="scientific">Dissostichus mawsoni</name>
    <name type="common">Antarctic cod</name>
    <dbReference type="NCBI Taxonomy" id="36200"/>
    <lineage>
        <taxon>Eukaryota</taxon>
        <taxon>Metazoa</taxon>
        <taxon>Chordata</taxon>
        <taxon>Craniata</taxon>
        <taxon>Vertebrata</taxon>
        <taxon>Euteleostomi</taxon>
        <taxon>Actinopterygii</taxon>
        <taxon>Neopterygii</taxon>
        <taxon>Teleostei</taxon>
        <taxon>Neoteleostei</taxon>
        <taxon>Acanthomorphata</taxon>
        <taxon>Eupercaria</taxon>
        <taxon>Perciformes</taxon>
        <taxon>Notothenioidei</taxon>
        <taxon>Nototheniidae</taxon>
        <taxon>Dissostichus</taxon>
    </lineage>
</organism>
<protein>
    <submittedName>
        <fullName evidence="2">Uncharacterized protein</fullName>
    </submittedName>
</protein>
<evidence type="ECO:0000313" key="3">
    <source>
        <dbReference type="Proteomes" id="UP000518266"/>
    </source>
</evidence>
<dbReference type="Proteomes" id="UP000518266">
    <property type="component" value="Unassembled WGS sequence"/>
</dbReference>
<accession>A0A7J5Z3H7</accession>
<dbReference type="AlphaFoldDB" id="A0A7J5Z3H7"/>
<sequence>MIHRTAAQRLQQMQRTERHAKQLQRDKMSQRYRRLQREANCLQKAELQHRRLLIGHHGEISPGGELGHILLEVLVIGAVRPAGGLGGSGCRVPGDVLDLLLGQEAHLALLRQHPPVLVLTLLQERVRGQARRLVVAELQRGDLSPRSCTVFLSAQTFTASQLHTDSAAARGYIIS</sequence>
<proteinExistence type="predicted"/>
<evidence type="ECO:0000256" key="1">
    <source>
        <dbReference type="SAM" id="MobiDB-lite"/>
    </source>
</evidence>
<keyword evidence="3" id="KW-1185">Reference proteome</keyword>
<feature type="region of interest" description="Disordered" evidence="1">
    <location>
        <begin position="1"/>
        <end position="25"/>
    </location>
</feature>